<organism evidence="2 3">
    <name type="scientific">Stieleria magnilauensis</name>
    <dbReference type="NCBI Taxonomy" id="2527963"/>
    <lineage>
        <taxon>Bacteria</taxon>
        <taxon>Pseudomonadati</taxon>
        <taxon>Planctomycetota</taxon>
        <taxon>Planctomycetia</taxon>
        <taxon>Pirellulales</taxon>
        <taxon>Pirellulaceae</taxon>
        <taxon>Stieleria</taxon>
    </lineage>
</organism>
<accession>A0ABX5XN85</accession>
<gene>
    <name evidence="2" type="ORF">TBK1r_02840</name>
</gene>
<sequence length="48" mass="5600">MEKTLTQLVYRHSFAILIVVALLILLLILTGQIIWTDDFVIFNGYFSR</sequence>
<dbReference type="EMBL" id="CP036432">
    <property type="protein sequence ID" value="QDV81369.1"/>
    <property type="molecule type" value="Genomic_DNA"/>
</dbReference>
<evidence type="ECO:0000313" key="3">
    <source>
        <dbReference type="Proteomes" id="UP000318081"/>
    </source>
</evidence>
<protein>
    <submittedName>
        <fullName evidence="2">Uncharacterized protein</fullName>
    </submittedName>
</protein>
<keyword evidence="1" id="KW-1133">Transmembrane helix</keyword>
<evidence type="ECO:0000256" key="1">
    <source>
        <dbReference type="SAM" id="Phobius"/>
    </source>
</evidence>
<evidence type="ECO:0000313" key="2">
    <source>
        <dbReference type="EMBL" id="QDV81369.1"/>
    </source>
</evidence>
<keyword evidence="3" id="KW-1185">Reference proteome</keyword>
<keyword evidence="1" id="KW-0812">Transmembrane</keyword>
<name>A0ABX5XN85_9BACT</name>
<feature type="transmembrane region" description="Helical" evidence="1">
    <location>
        <begin position="12"/>
        <end position="35"/>
    </location>
</feature>
<dbReference type="Proteomes" id="UP000318081">
    <property type="component" value="Chromosome"/>
</dbReference>
<proteinExistence type="predicted"/>
<keyword evidence="1" id="KW-0472">Membrane</keyword>
<reference evidence="2 3" key="1">
    <citation type="submission" date="2019-02" db="EMBL/GenBank/DDBJ databases">
        <title>Deep-cultivation of Planctomycetes and their phenomic and genomic characterization uncovers novel biology.</title>
        <authorList>
            <person name="Wiegand S."/>
            <person name="Jogler M."/>
            <person name="Boedeker C."/>
            <person name="Pinto D."/>
            <person name="Vollmers J."/>
            <person name="Rivas-Marin E."/>
            <person name="Kohn T."/>
            <person name="Peeters S.H."/>
            <person name="Heuer A."/>
            <person name="Rast P."/>
            <person name="Oberbeckmann S."/>
            <person name="Bunk B."/>
            <person name="Jeske O."/>
            <person name="Meyerdierks A."/>
            <person name="Storesund J.E."/>
            <person name="Kallscheuer N."/>
            <person name="Luecker S."/>
            <person name="Lage O.M."/>
            <person name="Pohl T."/>
            <person name="Merkel B.J."/>
            <person name="Hornburger P."/>
            <person name="Mueller R.-W."/>
            <person name="Bruemmer F."/>
            <person name="Labrenz M."/>
            <person name="Spormann A.M."/>
            <person name="Op den Camp H."/>
            <person name="Overmann J."/>
            <person name="Amann R."/>
            <person name="Jetten M.S.M."/>
            <person name="Mascher T."/>
            <person name="Medema M.H."/>
            <person name="Devos D.P."/>
            <person name="Kaster A.-K."/>
            <person name="Ovreas L."/>
            <person name="Rohde M."/>
            <person name="Galperin M.Y."/>
            <person name="Jogler C."/>
        </authorList>
    </citation>
    <scope>NUCLEOTIDE SEQUENCE [LARGE SCALE GENOMIC DNA]</scope>
    <source>
        <strain evidence="2 3">TBK1r</strain>
    </source>
</reference>